<keyword evidence="1" id="KW-1133">Transmembrane helix</keyword>
<feature type="transmembrane region" description="Helical" evidence="1">
    <location>
        <begin position="12"/>
        <end position="31"/>
    </location>
</feature>
<evidence type="ECO:0000313" key="3">
    <source>
        <dbReference type="Proteomes" id="UP001141253"/>
    </source>
</evidence>
<protein>
    <recommendedName>
        <fullName evidence="4">Sodium/calcium exchanger membrane region domain-containing protein</fullName>
    </recommendedName>
</protein>
<reference evidence="2" key="1">
    <citation type="submission" date="2022-10" db="EMBL/GenBank/DDBJ databases">
        <authorList>
            <person name="Hyden B.L."/>
            <person name="Feng K."/>
            <person name="Yates T."/>
            <person name="Jawdy S."/>
            <person name="Smart L.B."/>
            <person name="Muchero W."/>
        </authorList>
    </citation>
    <scope>NUCLEOTIDE SEQUENCE</scope>
    <source>
        <tissue evidence="2">Shoot tip</tissue>
    </source>
</reference>
<feature type="transmembrane region" description="Helical" evidence="1">
    <location>
        <begin position="37"/>
        <end position="59"/>
    </location>
</feature>
<reference evidence="2" key="2">
    <citation type="journal article" date="2023" name="Int. J. Mol. Sci.">
        <title>De Novo Assembly and Annotation of 11 Diverse Shrub Willow (Salix) Genomes Reveals Novel Gene Organization in Sex-Linked Regions.</title>
        <authorList>
            <person name="Hyden B."/>
            <person name="Feng K."/>
            <person name="Yates T.B."/>
            <person name="Jawdy S."/>
            <person name="Cereghino C."/>
            <person name="Smart L.B."/>
            <person name="Muchero W."/>
        </authorList>
    </citation>
    <scope>NUCLEOTIDE SEQUENCE</scope>
    <source>
        <tissue evidence="2">Shoot tip</tissue>
    </source>
</reference>
<keyword evidence="3" id="KW-1185">Reference proteome</keyword>
<dbReference type="Proteomes" id="UP001141253">
    <property type="component" value="Chromosome 4"/>
</dbReference>
<evidence type="ECO:0008006" key="4">
    <source>
        <dbReference type="Google" id="ProtNLM"/>
    </source>
</evidence>
<comment type="caution">
    <text evidence="2">The sequence shown here is derived from an EMBL/GenBank/DDBJ whole genome shotgun (WGS) entry which is preliminary data.</text>
</comment>
<sequence length="105" mass="11362">MLQPRCKLLRLVMVITINFLGSTVITVLAESQNGSKIPVLAVVVASALALFLLIMGIICWKFYLSPLLEHFFEIVIVFACSYGIFAAGSETSVLDVLRSSLPAAS</sequence>
<gene>
    <name evidence="2" type="ORF">OIU77_021674</name>
</gene>
<feature type="transmembrane region" description="Helical" evidence="1">
    <location>
        <begin position="71"/>
        <end position="89"/>
    </location>
</feature>
<proteinExistence type="predicted"/>
<keyword evidence="1" id="KW-0812">Transmembrane</keyword>
<evidence type="ECO:0000313" key="2">
    <source>
        <dbReference type="EMBL" id="KAJ6396693.1"/>
    </source>
</evidence>
<accession>A0ABQ9CBN5</accession>
<dbReference type="EMBL" id="JAPFFI010000004">
    <property type="protein sequence ID" value="KAJ6396693.1"/>
    <property type="molecule type" value="Genomic_DNA"/>
</dbReference>
<evidence type="ECO:0000256" key="1">
    <source>
        <dbReference type="SAM" id="Phobius"/>
    </source>
</evidence>
<name>A0ABQ9CBN5_9ROSI</name>
<keyword evidence="1" id="KW-0472">Membrane</keyword>
<organism evidence="2 3">
    <name type="scientific">Salix suchowensis</name>
    <dbReference type="NCBI Taxonomy" id="1278906"/>
    <lineage>
        <taxon>Eukaryota</taxon>
        <taxon>Viridiplantae</taxon>
        <taxon>Streptophyta</taxon>
        <taxon>Embryophyta</taxon>
        <taxon>Tracheophyta</taxon>
        <taxon>Spermatophyta</taxon>
        <taxon>Magnoliopsida</taxon>
        <taxon>eudicotyledons</taxon>
        <taxon>Gunneridae</taxon>
        <taxon>Pentapetalae</taxon>
        <taxon>rosids</taxon>
        <taxon>fabids</taxon>
        <taxon>Malpighiales</taxon>
        <taxon>Salicaceae</taxon>
        <taxon>Saliceae</taxon>
        <taxon>Salix</taxon>
    </lineage>
</organism>